<accession>A0A934MN57</accession>
<dbReference type="Pfam" id="PF20078">
    <property type="entry name" value="DUF6473"/>
    <property type="match status" value="2"/>
</dbReference>
<feature type="domain" description="DUF6473" evidence="1">
    <location>
        <begin position="2"/>
        <end position="99"/>
    </location>
</feature>
<sequence length="228" mass="25585">MRGPDPRPLTPGQYISAIGSAHTFGRFAQIPFHQKLMDSIGIPIINLSTSAVDPSYFSEKERIIEIINSGAACVVQLVSARSCGNSEYTNRVWRNSVFQKVADGPDGPMMQEFDIYPELWERDRDHAIQLLSESQDTWIEEMQQLLSQIVVPKVLLWFSSRAPELEYNKESYVKYVGDFPQLVDRRMVDAVAPLGDAYVEVVSQDGLPVEFKNRYVGGGIVILAQNSA</sequence>
<dbReference type="AlphaFoldDB" id="A0A934MN57"/>
<protein>
    <recommendedName>
        <fullName evidence="1">DUF6473 domain-containing protein</fullName>
    </recommendedName>
</protein>
<feature type="domain" description="DUF6473" evidence="1">
    <location>
        <begin position="119"/>
        <end position="204"/>
    </location>
</feature>
<dbReference type="EMBL" id="JAEKJA010000021">
    <property type="protein sequence ID" value="MBJ3777884.1"/>
    <property type="molecule type" value="Genomic_DNA"/>
</dbReference>
<dbReference type="RefSeq" id="WP_211110435.1">
    <property type="nucleotide sequence ID" value="NZ_JAEKJA010000021.1"/>
</dbReference>
<dbReference type="Proteomes" id="UP000609531">
    <property type="component" value="Unassembled WGS sequence"/>
</dbReference>
<evidence type="ECO:0000313" key="3">
    <source>
        <dbReference type="Proteomes" id="UP000609531"/>
    </source>
</evidence>
<gene>
    <name evidence="2" type="ORF">JCR33_19425</name>
</gene>
<name>A0A934MN57_9HYPH</name>
<dbReference type="InterPro" id="IPR045524">
    <property type="entry name" value="DUF6473"/>
</dbReference>
<organism evidence="2 3">
    <name type="scientific">Acuticoccus mangrovi</name>
    <dbReference type="NCBI Taxonomy" id="2796142"/>
    <lineage>
        <taxon>Bacteria</taxon>
        <taxon>Pseudomonadati</taxon>
        <taxon>Pseudomonadota</taxon>
        <taxon>Alphaproteobacteria</taxon>
        <taxon>Hyphomicrobiales</taxon>
        <taxon>Amorphaceae</taxon>
        <taxon>Acuticoccus</taxon>
    </lineage>
</organism>
<proteinExistence type="predicted"/>
<reference evidence="2" key="1">
    <citation type="submission" date="2020-12" db="EMBL/GenBank/DDBJ databases">
        <title>Bacterial taxonomy.</title>
        <authorList>
            <person name="Pan X."/>
        </authorList>
    </citation>
    <scope>NUCLEOTIDE SEQUENCE</scope>
    <source>
        <strain evidence="2">B2012</strain>
    </source>
</reference>
<evidence type="ECO:0000313" key="2">
    <source>
        <dbReference type="EMBL" id="MBJ3777884.1"/>
    </source>
</evidence>
<keyword evidence="3" id="KW-1185">Reference proteome</keyword>
<evidence type="ECO:0000259" key="1">
    <source>
        <dbReference type="Pfam" id="PF20078"/>
    </source>
</evidence>
<comment type="caution">
    <text evidence="2">The sequence shown here is derived from an EMBL/GenBank/DDBJ whole genome shotgun (WGS) entry which is preliminary data.</text>
</comment>